<dbReference type="AlphaFoldDB" id="A0A9R1WP34"/>
<keyword evidence="2" id="KW-1185">Reference proteome</keyword>
<dbReference type="Proteomes" id="UP000235145">
    <property type="component" value="Unassembled WGS sequence"/>
</dbReference>
<dbReference type="PANTHER" id="PTHR33116:SF77">
    <property type="entry name" value="RNA-DIRECTED DNA POLYMERASE"/>
    <property type="match status" value="1"/>
</dbReference>
<name>A0A9R1WP34_LACSA</name>
<gene>
    <name evidence="1" type="ORF">LSAT_V11C100042040</name>
</gene>
<proteinExistence type="predicted"/>
<accession>A0A9R1WP34</accession>
<evidence type="ECO:0000313" key="2">
    <source>
        <dbReference type="Proteomes" id="UP000235145"/>
    </source>
</evidence>
<evidence type="ECO:0000313" key="1">
    <source>
        <dbReference type="EMBL" id="KAJ0227163.1"/>
    </source>
</evidence>
<dbReference type="EMBL" id="NBSK02000001">
    <property type="protein sequence ID" value="KAJ0227163.1"/>
    <property type="molecule type" value="Genomic_DNA"/>
</dbReference>
<reference evidence="1 2" key="1">
    <citation type="journal article" date="2017" name="Nat. Commun.">
        <title>Genome assembly with in vitro proximity ligation data and whole-genome triplication in lettuce.</title>
        <authorList>
            <person name="Reyes-Chin-Wo S."/>
            <person name="Wang Z."/>
            <person name="Yang X."/>
            <person name="Kozik A."/>
            <person name="Arikit S."/>
            <person name="Song C."/>
            <person name="Xia L."/>
            <person name="Froenicke L."/>
            <person name="Lavelle D.O."/>
            <person name="Truco M.J."/>
            <person name="Xia R."/>
            <person name="Zhu S."/>
            <person name="Xu C."/>
            <person name="Xu H."/>
            <person name="Xu X."/>
            <person name="Cox K."/>
            <person name="Korf I."/>
            <person name="Meyers B.C."/>
            <person name="Michelmore R.W."/>
        </authorList>
    </citation>
    <scope>NUCLEOTIDE SEQUENCE [LARGE SCALE GENOMIC DNA]</scope>
    <source>
        <strain evidence="2">cv. Salinas</strain>
        <tissue evidence="1">Seedlings</tissue>
    </source>
</reference>
<comment type="caution">
    <text evidence="1">The sequence shown here is derived from an EMBL/GenBank/DDBJ whole genome shotgun (WGS) entry which is preliminary data.</text>
</comment>
<protein>
    <recommendedName>
        <fullName evidence="3">Reverse transcriptase zinc-binding domain-containing protein</fullName>
    </recommendedName>
</protein>
<sequence length="285" mass="32024">MPSLSINGSTPISRTWLEFSVAFMSSPVSVLISTRVADNEISSCARVLGCEVATFPFIYLGVPVGANMAHKRNWAPVMDQISGRISNWKSKNLSFGGRLILVKSVLGSMPLYYFSLFKAPASILENIKKIRRHFLWGGCEERNKIQWVKWDTVLASKKCGGLGVGSMRSINIALLFKWFWRIKSDSTTLWSRAICVIHNSFSKPLSNLSNKSFPGVWYNIGKIMQDVEALGINPLKILKCSVGSGTNTLFWHDYWLGDEPLASKFPHLLALDVKKNLVLFLREYL</sequence>
<organism evidence="1 2">
    <name type="scientific">Lactuca sativa</name>
    <name type="common">Garden lettuce</name>
    <dbReference type="NCBI Taxonomy" id="4236"/>
    <lineage>
        <taxon>Eukaryota</taxon>
        <taxon>Viridiplantae</taxon>
        <taxon>Streptophyta</taxon>
        <taxon>Embryophyta</taxon>
        <taxon>Tracheophyta</taxon>
        <taxon>Spermatophyta</taxon>
        <taxon>Magnoliopsida</taxon>
        <taxon>eudicotyledons</taxon>
        <taxon>Gunneridae</taxon>
        <taxon>Pentapetalae</taxon>
        <taxon>asterids</taxon>
        <taxon>campanulids</taxon>
        <taxon>Asterales</taxon>
        <taxon>Asteraceae</taxon>
        <taxon>Cichorioideae</taxon>
        <taxon>Cichorieae</taxon>
        <taxon>Lactucinae</taxon>
        <taxon>Lactuca</taxon>
    </lineage>
</organism>
<dbReference type="PANTHER" id="PTHR33116">
    <property type="entry name" value="REVERSE TRANSCRIPTASE ZINC-BINDING DOMAIN-CONTAINING PROTEIN-RELATED-RELATED"/>
    <property type="match status" value="1"/>
</dbReference>
<evidence type="ECO:0008006" key="3">
    <source>
        <dbReference type="Google" id="ProtNLM"/>
    </source>
</evidence>